<dbReference type="Pfam" id="PF00512">
    <property type="entry name" value="HisKA"/>
    <property type="match status" value="1"/>
</dbReference>
<dbReference type="InterPro" id="IPR003661">
    <property type="entry name" value="HisK_dim/P_dom"/>
</dbReference>
<keyword evidence="11" id="KW-0067">ATP-binding</keyword>
<evidence type="ECO:0000256" key="9">
    <source>
        <dbReference type="ARBA" id="ARBA00022741"/>
    </source>
</evidence>
<comment type="subcellular location">
    <subcellularLocation>
        <location evidence="3">Cell membrane</location>
    </subcellularLocation>
    <subcellularLocation>
        <location evidence="2">Membrane</location>
        <topology evidence="2">Multi-pass membrane protein</topology>
    </subcellularLocation>
</comment>
<keyword evidence="6" id="KW-0597">Phosphoprotein</keyword>
<dbReference type="PROSITE" id="PS50112">
    <property type="entry name" value="PAS"/>
    <property type="match status" value="1"/>
</dbReference>
<evidence type="ECO:0000256" key="2">
    <source>
        <dbReference type="ARBA" id="ARBA00004141"/>
    </source>
</evidence>
<dbReference type="SMART" id="SM00387">
    <property type="entry name" value="HATPase_c"/>
    <property type="match status" value="1"/>
</dbReference>
<dbReference type="GO" id="GO:0005524">
    <property type="term" value="F:ATP binding"/>
    <property type="evidence" value="ECO:0007669"/>
    <property type="project" value="UniProtKB-KW"/>
</dbReference>
<dbReference type="SUPFAM" id="SSF47384">
    <property type="entry name" value="Homodimeric domain of signal transducing histidine kinase"/>
    <property type="match status" value="1"/>
</dbReference>
<evidence type="ECO:0000256" key="10">
    <source>
        <dbReference type="ARBA" id="ARBA00022777"/>
    </source>
</evidence>
<dbReference type="GO" id="GO:0030295">
    <property type="term" value="F:protein kinase activator activity"/>
    <property type="evidence" value="ECO:0007669"/>
    <property type="project" value="TreeGrafter"/>
</dbReference>
<dbReference type="SUPFAM" id="SSF55874">
    <property type="entry name" value="ATPase domain of HSP90 chaperone/DNA topoisomerase II/histidine kinase"/>
    <property type="match status" value="1"/>
</dbReference>
<dbReference type="PROSITE" id="PS50109">
    <property type="entry name" value="HIS_KIN"/>
    <property type="match status" value="1"/>
</dbReference>
<keyword evidence="21" id="KW-1185">Reference proteome</keyword>
<dbReference type="EC" id="2.7.13.3" evidence="4"/>
<dbReference type="Gene3D" id="1.10.287.130">
    <property type="match status" value="1"/>
</dbReference>
<evidence type="ECO:0000256" key="8">
    <source>
        <dbReference type="ARBA" id="ARBA00022692"/>
    </source>
</evidence>
<feature type="transmembrane region" description="Helical" evidence="16">
    <location>
        <begin position="176"/>
        <end position="196"/>
    </location>
</feature>
<organism evidence="20 21">
    <name type="scientific">Serinibacter arcticus</name>
    <dbReference type="NCBI Taxonomy" id="1655435"/>
    <lineage>
        <taxon>Bacteria</taxon>
        <taxon>Bacillati</taxon>
        <taxon>Actinomycetota</taxon>
        <taxon>Actinomycetes</taxon>
        <taxon>Micrococcales</taxon>
        <taxon>Beutenbergiaceae</taxon>
        <taxon>Serinibacter</taxon>
    </lineage>
</organism>
<dbReference type="FunFam" id="3.30.565.10:FF:000023">
    <property type="entry name" value="PAS domain-containing sensor histidine kinase"/>
    <property type="match status" value="1"/>
</dbReference>
<dbReference type="GO" id="GO:0000156">
    <property type="term" value="F:phosphorelay response regulator activity"/>
    <property type="evidence" value="ECO:0007669"/>
    <property type="project" value="TreeGrafter"/>
</dbReference>
<protein>
    <recommendedName>
        <fullName evidence="15">Sensor-like histidine kinase SenX3</fullName>
        <ecNumber evidence="4">2.7.13.3</ecNumber>
    </recommendedName>
</protein>
<dbReference type="InterPro" id="IPR036890">
    <property type="entry name" value="HATPase_C_sf"/>
</dbReference>
<feature type="transmembrane region" description="Helical" evidence="16">
    <location>
        <begin position="270"/>
        <end position="290"/>
    </location>
</feature>
<dbReference type="CDD" id="cd00082">
    <property type="entry name" value="HisKA"/>
    <property type="match status" value="1"/>
</dbReference>
<dbReference type="GO" id="GO:0007234">
    <property type="term" value="P:osmosensory signaling via phosphorelay pathway"/>
    <property type="evidence" value="ECO:0007669"/>
    <property type="project" value="TreeGrafter"/>
</dbReference>
<evidence type="ECO:0000256" key="16">
    <source>
        <dbReference type="SAM" id="Phobius"/>
    </source>
</evidence>
<accession>A0A4Z1E2B7</accession>
<keyword evidence="9" id="KW-0547">Nucleotide-binding</keyword>
<dbReference type="Proteomes" id="UP000297318">
    <property type="component" value="Unassembled WGS sequence"/>
</dbReference>
<dbReference type="EMBL" id="RHPJ01000002">
    <property type="protein sequence ID" value="TGO05410.1"/>
    <property type="molecule type" value="Genomic_DNA"/>
</dbReference>
<evidence type="ECO:0000313" key="20">
    <source>
        <dbReference type="EMBL" id="TGO05410.1"/>
    </source>
</evidence>
<evidence type="ECO:0000256" key="14">
    <source>
        <dbReference type="ARBA" id="ARBA00023136"/>
    </source>
</evidence>
<keyword evidence="13" id="KW-0902">Two-component regulatory system</keyword>
<evidence type="ECO:0000256" key="5">
    <source>
        <dbReference type="ARBA" id="ARBA00022475"/>
    </source>
</evidence>
<evidence type="ECO:0000256" key="11">
    <source>
        <dbReference type="ARBA" id="ARBA00022840"/>
    </source>
</evidence>
<dbReference type="CDD" id="cd00130">
    <property type="entry name" value="PAS"/>
    <property type="match status" value="1"/>
</dbReference>
<dbReference type="SMART" id="SM00388">
    <property type="entry name" value="HisKA"/>
    <property type="match status" value="1"/>
</dbReference>
<comment type="caution">
    <text evidence="20">The sequence shown here is derived from an EMBL/GenBank/DDBJ whole genome shotgun (WGS) entry which is preliminary data.</text>
</comment>
<dbReference type="InterPro" id="IPR000014">
    <property type="entry name" value="PAS"/>
</dbReference>
<name>A0A4Z1E2B7_9MICO</name>
<feature type="transmembrane region" description="Helical" evidence="16">
    <location>
        <begin position="245"/>
        <end position="264"/>
    </location>
</feature>
<feature type="transmembrane region" description="Helical" evidence="16">
    <location>
        <begin position="111"/>
        <end position="130"/>
    </location>
</feature>
<feature type="transmembrane region" description="Helical" evidence="16">
    <location>
        <begin position="202"/>
        <end position="224"/>
    </location>
</feature>
<dbReference type="GO" id="GO:0000155">
    <property type="term" value="F:phosphorelay sensor kinase activity"/>
    <property type="evidence" value="ECO:0007669"/>
    <property type="project" value="InterPro"/>
</dbReference>
<dbReference type="InterPro" id="IPR035965">
    <property type="entry name" value="PAS-like_dom_sf"/>
</dbReference>
<evidence type="ECO:0000259" key="18">
    <source>
        <dbReference type="PROSITE" id="PS50112"/>
    </source>
</evidence>
<dbReference type="InterPro" id="IPR005467">
    <property type="entry name" value="His_kinase_dom"/>
</dbReference>
<dbReference type="PROSITE" id="PS50113">
    <property type="entry name" value="PAC"/>
    <property type="match status" value="1"/>
</dbReference>
<keyword evidence="12 16" id="KW-1133">Transmembrane helix</keyword>
<evidence type="ECO:0000256" key="6">
    <source>
        <dbReference type="ARBA" id="ARBA00022553"/>
    </source>
</evidence>
<dbReference type="PANTHER" id="PTHR42878:SF7">
    <property type="entry name" value="SENSOR HISTIDINE KINASE GLRK"/>
    <property type="match status" value="1"/>
</dbReference>
<dbReference type="NCBIfam" id="TIGR00229">
    <property type="entry name" value="sensory_box"/>
    <property type="match status" value="1"/>
</dbReference>
<dbReference type="Gene3D" id="3.30.450.20">
    <property type="entry name" value="PAS domain"/>
    <property type="match status" value="1"/>
</dbReference>
<dbReference type="Pfam" id="PF02518">
    <property type="entry name" value="HATPase_c"/>
    <property type="match status" value="1"/>
</dbReference>
<comment type="catalytic activity">
    <reaction evidence="1">
        <text>ATP + protein L-histidine = ADP + protein N-phospho-L-histidine.</text>
        <dbReference type="EC" id="2.7.13.3"/>
    </reaction>
</comment>
<gene>
    <name evidence="20" type="ORF">SERN_1414</name>
</gene>
<dbReference type="InterPro" id="IPR050351">
    <property type="entry name" value="BphY/WalK/GraS-like"/>
</dbReference>
<dbReference type="InterPro" id="IPR013656">
    <property type="entry name" value="PAS_4"/>
</dbReference>
<feature type="domain" description="PAS" evidence="18">
    <location>
        <begin position="320"/>
        <end position="364"/>
    </location>
</feature>
<dbReference type="InterPro" id="IPR001610">
    <property type="entry name" value="PAC"/>
</dbReference>
<dbReference type="CDD" id="cd16922">
    <property type="entry name" value="HATPase_EvgS-ArcB-TorS-like"/>
    <property type="match status" value="1"/>
</dbReference>
<evidence type="ECO:0000256" key="4">
    <source>
        <dbReference type="ARBA" id="ARBA00012438"/>
    </source>
</evidence>
<feature type="domain" description="PAC" evidence="19">
    <location>
        <begin position="398"/>
        <end position="450"/>
    </location>
</feature>
<dbReference type="InterPro" id="IPR000700">
    <property type="entry name" value="PAS-assoc_C"/>
</dbReference>
<evidence type="ECO:0000259" key="17">
    <source>
        <dbReference type="PROSITE" id="PS50109"/>
    </source>
</evidence>
<dbReference type="PRINTS" id="PR00344">
    <property type="entry name" value="BCTRLSENSOR"/>
</dbReference>
<evidence type="ECO:0000256" key="1">
    <source>
        <dbReference type="ARBA" id="ARBA00000085"/>
    </source>
</evidence>
<keyword evidence="5" id="KW-1003">Cell membrane</keyword>
<dbReference type="SMART" id="SM00086">
    <property type="entry name" value="PAC"/>
    <property type="match status" value="1"/>
</dbReference>
<dbReference type="AlphaFoldDB" id="A0A4Z1E2B7"/>
<evidence type="ECO:0000256" key="3">
    <source>
        <dbReference type="ARBA" id="ARBA00004236"/>
    </source>
</evidence>
<reference evidence="20 21" key="1">
    <citation type="submission" date="2018-11" db="EMBL/GenBank/DDBJ databases">
        <title>Complete genome sequencing of the Actinobacteria Serinibacter sp. K3-2.</title>
        <authorList>
            <person name="Rakitin A.L."/>
            <person name="Beletsky A.V."/>
            <person name="Mardanov A.V."/>
            <person name="Ravin N.V."/>
            <person name="Gromova A.S."/>
            <person name="Filippova S.N."/>
            <person name="Gal'Chenko V.F."/>
        </authorList>
    </citation>
    <scope>NUCLEOTIDE SEQUENCE [LARGE SCALE GENOMIC DNA]</scope>
    <source>
        <strain evidence="20 21">K3-2</strain>
    </source>
</reference>
<dbReference type="GO" id="GO:0005886">
    <property type="term" value="C:plasma membrane"/>
    <property type="evidence" value="ECO:0007669"/>
    <property type="project" value="UniProtKB-SubCell"/>
</dbReference>
<dbReference type="Pfam" id="PF08448">
    <property type="entry name" value="PAS_4"/>
    <property type="match status" value="1"/>
</dbReference>
<dbReference type="InterPro" id="IPR003594">
    <property type="entry name" value="HATPase_dom"/>
</dbReference>
<feature type="transmembrane region" description="Helical" evidence="16">
    <location>
        <begin position="81"/>
        <end position="99"/>
    </location>
</feature>
<feature type="transmembrane region" description="Helical" evidence="16">
    <location>
        <begin position="52"/>
        <end position="75"/>
    </location>
</feature>
<feature type="domain" description="Histidine kinase" evidence="17">
    <location>
        <begin position="454"/>
        <end position="671"/>
    </location>
</feature>
<feature type="transmembrane region" description="Helical" evidence="16">
    <location>
        <begin position="23"/>
        <end position="40"/>
    </location>
</feature>
<evidence type="ECO:0000313" key="21">
    <source>
        <dbReference type="Proteomes" id="UP000297318"/>
    </source>
</evidence>
<dbReference type="InterPro" id="IPR004358">
    <property type="entry name" value="Sig_transdc_His_kin-like_C"/>
</dbReference>
<keyword evidence="14 16" id="KW-0472">Membrane</keyword>
<feature type="transmembrane region" description="Helical" evidence="16">
    <location>
        <begin position="142"/>
        <end position="164"/>
    </location>
</feature>
<dbReference type="SUPFAM" id="SSF55785">
    <property type="entry name" value="PYP-like sensor domain (PAS domain)"/>
    <property type="match status" value="1"/>
</dbReference>
<sequence length="679" mass="71829">MWVLALALLFAFGSDADFNALASPVAIMVTALTTAVLCFRRSSRSRGRRRRAWLLLGVAGLIGLSANVLSALIGNDSLSEIGLLLALVVGVAAMVSFPNQALDRPQLVRTLLDGIVVGGSVLFVSALIVFPDITNEESAWDVARLVSIALPVMDAVLATFAVLLIMRSVGPDRIPLVLVGMSFVIYAVADISYAVGESSGGFQFGSVVDLGWVLGYALIGVAACHPAGSGTAVTGRGDATEEREGSPVAGTVVTFCLFIAAAVVQIQGSLAVISGLAIALWFMVITAVAVRQISLVVANERLRRDLEVRVEERTEELADLTRTTQLTLTSVGEGIYGVDREGVITFVNPAGARSLGLRPENLVGLHAHDQLHAVQDDGTPFPYAGCYIHEAIDQGVTVNSEEDLYRRADGALIPVEVTASPVVDDGRVTGAVVVFRDVTQRREIDRMKSEFISVISHELRTPLTSIKGAIGLVAGGATGDIAPEARRLLGIAGDSVDRLTRLINDILEVERLGSGADPLELIDVPLEKVVRSAVEQTEALATQADITIEVEDVPGIVTADVDRIVQTLVNLIGNAVKFTERGGRVTVGARPTGVFLEVAVRDTGRGIPLDRLESIFGRFEQVDSSDAREKGGTGLGLAISRNIVSRHGGRIWAESTPGVGSTFLFTLPSAEIPVSPQLD</sequence>
<keyword evidence="7" id="KW-0808">Transferase</keyword>
<dbReference type="PANTHER" id="PTHR42878">
    <property type="entry name" value="TWO-COMPONENT HISTIDINE KINASE"/>
    <property type="match status" value="1"/>
</dbReference>
<keyword evidence="8 16" id="KW-0812">Transmembrane</keyword>
<dbReference type="Gene3D" id="3.30.565.10">
    <property type="entry name" value="Histidine kinase-like ATPase, C-terminal domain"/>
    <property type="match status" value="1"/>
</dbReference>
<evidence type="ECO:0000259" key="19">
    <source>
        <dbReference type="PROSITE" id="PS50113"/>
    </source>
</evidence>
<proteinExistence type="predicted"/>
<keyword evidence="10" id="KW-0418">Kinase</keyword>
<evidence type="ECO:0000256" key="13">
    <source>
        <dbReference type="ARBA" id="ARBA00023012"/>
    </source>
</evidence>
<dbReference type="InterPro" id="IPR036097">
    <property type="entry name" value="HisK_dim/P_sf"/>
</dbReference>
<evidence type="ECO:0000256" key="15">
    <source>
        <dbReference type="ARBA" id="ARBA00039401"/>
    </source>
</evidence>
<evidence type="ECO:0000256" key="7">
    <source>
        <dbReference type="ARBA" id="ARBA00022679"/>
    </source>
</evidence>
<evidence type="ECO:0000256" key="12">
    <source>
        <dbReference type="ARBA" id="ARBA00022989"/>
    </source>
</evidence>